<dbReference type="Proteomes" id="UP000739565">
    <property type="component" value="Unassembled WGS sequence"/>
</dbReference>
<evidence type="ECO:0000256" key="2">
    <source>
        <dbReference type="ARBA" id="ARBA00022723"/>
    </source>
</evidence>
<keyword evidence="5 7" id="KW-0408">Iron</keyword>
<dbReference type="GO" id="GO:0008198">
    <property type="term" value="F:ferrous iron binding"/>
    <property type="evidence" value="ECO:0007669"/>
    <property type="project" value="TreeGrafter"/>
</dbReference>
<dbReference type="RefSeq" id="WP_259662154.1">
    <property type="nucleotide sequence ID" value="NZ_JAHXRI010000010.1"/>
</dbReference>
<comment type="similarity">
    <text evidence="1">Belongs to the cysteine dioxygenase family.</text>
</comment>
<feature type="cross-link" description="3'-(S-cysteinyl)-tyrosine (Cys-Tyr)" evidence="6">
    <location>
        <begin position="120"/>
        <end position="183"/>
    </location>
</feature>
<evidence type="ECO:0000256" key="3">
    <source>
        <dbReference type="ARBA" id="ARBA00022964"/>
    </source>
</evidence>
<keyword evidence="2 7" id="KW-0479">Metal-binding</keyword>
<dbReference type="CDD" id="cd10548">
    <property type="entry name" value="cupin_CDO"/>
    <property type="match status" value="1"/>
</dbReference>
<sequence>MSSLLPQLRADRQVNLELTPEADLPISFLDRVVPGLSADLEAACLSEPDLVPYRMRQAIGQQLERRAAVDLCAAVLALPRSTQSYTRHILHADPLGRFTAVGLVWGSKQCSPIHAHYAWCAYRILAGELTEGFYQWDSSQRHAYLISQFTREPGYSACGHAGLEFIHRLGNQAAEPAVSIHVYGMDVGRIGTHVNRVLASAQTLN</sequence>
<dbReference type="AlphaFoldDB" id="A0A953T687"/>
<dbReference type="InterPro" id="IPR014710">
    <property type="entry name" value="RmlC-like_jellyroll"/>
</dbReference>
<evidence type="ECO:0000313" key="9">
    <source>
        <dbReference type="Proteomes" id="UP000739565"/>
    </source>
</evidence>
<dbReference type="SUPFAM" id="SSF51182">
    <property type="entry name" value="RmlC-like cupins"/>
    <property type="match status" value="1"/>
</dbReference>
<feature type="binding site" evidence="7">
    <location>
        <position position="116"/>
    </location>
    <ligand>
        <name>Fe cation</name>
        <dbReference type="ChEBI" id="CHEBI:24875"/>
        <note>catalytic</note>
    </ligand>
</feature>
<keyword evidence="3 8" id="KW-0223">Dioxygenase</keyword>
<accession>A0A953T687</accession>
<evidence type="ECO:0000256" key="7">
    <source>
        <dbReference type="PIRSR" id="PIRSR610300-51"/>
    </source>
</evidence>
<comment type="caution">
    <text evidence="8">The sequence shown here is derived from an EMBL/GenBank/DDBJ whole genome shotgun (WGS) entry which is preliminary data.</text>
</comment>
<dbReference type="EMBL" id="JAHXRI010000010">
    <property type="protein sequence ID" value="MBZ1351772.1"/>
    <property type="molecule type" value="Genomic_DNA"/>
</dbReference>
<feature type="binding site" evidence="7">
    <location>
        <position position="167"/>
    </location>
    <ligand>
        <name>Fe cation</name>
        <dbReference type="ChEBI" id="CHEBI:24875"/>
        <note>catalytic</note>
    </ligand>
</feature>
<proteinExistence type="inferred from homology"/>
<feature type="binding site" evidence="7">
    <location>
        <position position="114"/>
    </location>
    <ligand>
        <name>Fe cation</name>
        <dbReference type="ChEBI" id="CHEBI:24875"/>
        <note>catalytic</note>
    </ligand>
</feature>
<dbReference type="InterPro" id="IPR011051">
    <property type="entry name" value="RmlC_Cupin_sf"/>
</dbReference>
<dbReference type="PANTHER" id="PTHR12918:SF1">
    <property type="entry name" value="CYSTEINE DIOXYGENASE TYPE 1"/>
    <property type="match status" value="1"/>
</dbReference>
<organism evidence="8 9">
    <name type="scientific">Zwartia hollandica</name>
    <dbReference type="NCBI Taxonomy" id="324606"/>
    <lineage>
        <taxon>Bacteria</taxon>
        <taxon>Pseudomonadati</taxon>
        <taxon>Pseudomonadota</taxon>
        <taxon>Betaproteobacteria</taxon>
        <taxon>Burkholderiales</taxon>
        <taxon>Alcaligenaceae</taxon>
        <taxon>Zwartia</taxon>
    </lineage>
</organism>
<keyword evidence="6" id="KW-0883">Thioether bond</keyword>
<name>A0A953T687_9BURK</name>
<evidence type="ECO:0000256" key="6">
    <source>
        <dbReference type="PIRSR" id="PIRSR610300-50"/>
    </source>
</evidence>
<evidence type="ECO:0000256" key="4">
    <source>
        <dbReference type="ARBA" id="ARBA00023002"/>
    </source>
</evidence>
<evidence type="ECO:0000256" key="1">
    <source>
        <dbReference type="ARBA" id="ARBA00006622"/>
    </source>
</evidence>
<dbReference type="GO" id="GO:0019448">
    <property type="term" value="P:L-cysteine catabolic process"/>
    <property type="evidence" value="ECO:0007669"/>
    <property type="project" value="TreeGrafter"/>
</dbReference>
<gene>
    <name evidence="8" type="ORF">KZZ10_14070</name>
</gene>
<dbReference type="Gene3D" id="2.60.120.10">
    <property type="entry name" value="Jelly Rolls"/>
    <property type="match status" value="1"/>
</dbReference>
<keyword evidence="9" id="KW-1185">Reference proteome</keyword>
<dbReference type="GO" id="GO:0017172">
    <property type="term" value="F:cysteine dioxygenase activity"/>
    <property type="evidence" value="ECO:0007669"/>
    <property type="project" value="TreeGrafter"/>
</dbReference>
<protein>
    <submittedName>
        <fullName evidence="8">Cysteine dioxygenase family protein</fullName>
    </submittedName>
</protein>
<evidence type="ECO:0000313" key="8">
    <source>
        <dbReference type="EMBL" id="MBZ1351772.1"/>
    </source>
</evidence>
<dbReference type="PANTHER" id="PTHR12918">
    <property type="entry name" value="CYSTEINE DIOXYGENASE"/>
    <property type="match status" value="1"/>
</dbReference>
<keyword evidence="4" id="KW-0560">Oxidoreductase</keyword>
<evidence type="ECO:0000256" key="5">
    <source>
        <dbReference type="ARBA" id="ARBA00023004"/>
    </source>
</evidence>
<dbReference type="Pfam" id="PF05995">
    <property type="entry name" value="CDO_I"/>
    <property type="match status" value="1"/>
</dbReference>
<reference evidence="8" key="1">
    <citation type="submission" date="2021-07" db="EMBL/GenBank/DDBJ databases">
        <title>New genus and species of the family Alcaligenaceae.</title>
        <authorList>
            <person name="Hahn M.W."/>
        </authorList>
    </citation>
    <scope>NUCLEOTIDE SEQUENCE</scope>
    <source>
        <strain evidence="8">LF4-65</strain>
    </source>
</reference>
<dbReference type="InterPro" id="IPR010300">
    <property type="entry name" value="CDO_1"/>
</dbReference>